<feature type="compositionally biased region" description="Polar residues" evidence="2">
    <location>
        <begin position="350"/>
        <end position="359"/>
    </location>
</feature>
<keyword evidence="1" id="KW-0175">Coiled coil</keyword>
<protein>
    <recommendedName>
        <fullName evidence="3">Transposase (putative) gypsy type domain-containing protein</fullName>
    </recommendedName>
</protein>
<name>A0AAD8RZ68_LOLMU</name>
<dbReference type="InterPro" id="IPR007321">
    <property type="entry name" value="Transposase_28"/>
</dbReference>
<dbReference type="EMBL" id="JAUUTY010000004">
    <property type="protein sequence ID" value="KAK1641923.1"/>
    <property type="molecule type" value="Genomic_DNA"/>
</dbReference>
<dbReference type="PANTHER" id="PTHR33026">
    <property type="entry name" value="OS06G0360600 PROTEIN"/>
    <property type="match status" value="1"/>
</dbReference>
<proteinExistence type="predicted"/>
<comment type="caution">
    <text evidence="4">The sequence shown here is derived from an EMBL/GenBank/DDBJ whole genome shotgun (WGS) entry which is preliminary data.</text>
</comment>
<accession>A0AAD8RZ68</accession>
<evidence type="ECO:0000256" key="2">
    <source>
        <dbReference type="SAM" id="MobiDB-lite"/>
    </source>
</evidence>
<feature type="coiled-coil region" evidence="1">
    <location>
        <begin position="711"/>
        <end position="753"/>
    </location>
</feature>
<dbReference type="Proteomes" id="UP001231189">
    <property type="component" value="Unassembled WGS sequence"/>
</dbReference>
<dbReference type="PANTHER" id="PTHR33026:SF7">
    <property type="entry name" value="OS03G0100275 PROTEIN"/>
    <property type="match status" value="1"/>
</dbReference>
<feature type="domain" description="Transposase (putative) gypsy type" evidence="3">
    <location>
        <begin position="54"/>
        <end position="120"/>
    </location>
</feature>
<feature type="region of interest" description="Disordered" evidence="2">
    <location>
        <begin position="852"/>
        <end position="889"/>
    </location>
</feature>
<evidence type="ECO:0000256" key="1">
    <source>
        <dbReference type="SAM" id="Coils"/>
    </source>
</evidence>
<sequence length="1089" mass="119868">MAAVDLGAAEWERSKISTQDVNMLKKLGISKKPKALCFPSEESYPTPPMGYRVSFVDHLIRGLSAPIHPFLRGLLFVYGLQLHHLTPNSILHISIFITLCEAFLGVQPNWALWKHIFFCRRNGSPNVAYNIGGVVISVRPTVDYFDVKLPDSRMAQEVVVHSGGEPWMTRVQPLQARKHPLWKYAGDKDVDRLSVNLEVKDLERLVRKISSLSKKDAVPSSCRVTPFSAANPLPENHPDLVSLPPLPEGGEVEERAIVTDDNQEAPSFVNEPVDSRKSAGSSEGTASAQSPPPAVSPKGKRKRNDVEDSGTSKAEEVDPSHQKAAYDPYLESLVSSDDEEEVPTVDVAPRTSTSHTLLASDTLVEGEESSPPQRNVVTTTPPSSPLAPSPKRTRIETIIEPAPQLGSSSTLLLDDPMIKELIRIGSQFIGYREYASRTEEKLAEANKRADALAQKLEQSEAARKKAELVASEAKAEADEAKAKAASVEELQKRLEDAEAALNEHKAAQAAREKGILKRLNSQSRRFKGQTNQEFDLENPDNDPLLDALSYLELHGSEIREGVANADAGLSKLFPYFFPKKEEPKTFLALAQSFNSSEDLGLKMRQENMKIAVESTVALVADSQQTVDWMKVGDTDQIEQSRWRSLIKAAKPNTKKILAYLGIKPASTPSSSRPELIFDNYSTNPCSADASPASSFSKKMLIDDNPLEGSSSKHLSEDLQELRQQLQSMKKQTLAMMEKSRQASEREKIALQQAKEGIAAKDAAVAEAAETSSRENYMLQLMTDASLDMTGSFLDTAAEDQRVEARTTVLLRLAAQHGSNFWVTPERTRQIVRFQDRAAQVRDFLDFSVTRCSGGDGGDDDDDDDGDDGGDDVQLDDGDDGVDFPSGREFPRRIPARRRALFSLVLDAVTTGVVVNVCDDAYGSRRCGGTRSKHLEEADQKVAVRGPGVDGEPPASGICGRRAAVTAVKRSKRKLGRMQRCLGGARAHPEARRAVAGAGGGRAAPETENLAAGADGERGRRRRFRAPLLDWRYREVEDVEAHPSVPSERRGVVGDGGSTVNPWRWSLRCSQRKKGRWKKEWRHEGRKRRG</sequence>
<gene>
    <name evidence="4" type="ORF">QYE76_059728</name>
</gene>
<organism evidence="4 5">
    <name type="scientific">Lolium multiflorum</name>
    <name type="common">Italian ryegrass</name>
    <name type="synonym">Lolium perenne subsp. multiflorum</name>
    <dbReference type="NCBI Taxonomy" id="4521"/>
    <lineage>
        <taxon>Eukaryota</taxon>
        <taxon>Viridiplantae</taxon>
        <taxon>Streptophyta</taxon>
        <taxon>Embryophyta</taxon>
        <taxon>Tracheophyta</taxon>
        <taxon>Spermatophyta</taxon>
        <taxon>Magnoliopsida</taxon>
        <taxon>Liliopsida</taxon>
        <taxon>Poales</taxon>
        <taxon>Poaceae</taxon>
        <taxon>BOP clade</taxon>
        <taxon>Pooideae</taxon>
        <taxon>Poodae</taxon>
        <taxon>Poeae</taxon>
        <taxon>Poeae Chloroplast Group 2 (Poeae type)</taxon>
        <taxon>Loliodinae</taxon>
        <taxon>Loliinae</taxon>
        <taxon>Lolium</taxon>
    </lineage>
</organism>
<dbReference type="Pfam" id="PF04195">
    <property type="entry name" value="Transposase_28"/>
    <property type="match status" value="1"/>
</dbReference>
<evidence type="ECO:0000313" key="4">
    <source>
        <dbReference type="EMBL" id="KAK1641923.1"/>
    </source>
</evidence>
<feature type="compositionally biased region" description="Acidic residues" evidence="2">
    <location>
        <begin position="856"/>
        <end position="881"/>
    </location>
</feature>
<reference evidence="4" key="1">
    <citation type="submission" date="2023-07" db="EMBL/GenBank/DDBJ databases">
        <title>A chromosome-level genome assembly of Lolium multiflorum.</title>
        <authorList>
            <person name="Chen Y."/>
            <person name="Copetti D."/>
            <person name="Kolliker R."/>
            <person name="Studer B."/>
        </authorList>
    </citation>
    <scope>NUCLEOTIDE SEQUENCE</scope>
    <source>
        <strain evidence="4">02402/16</strain>
        <tissue evidence="4">Leaf</tissue>
    </source>
</reference>
<feature type="region of interest" description="Disordered" evidence="2">
    <location>
        <begin position="228"/>
        <end position="390"/>
    </location>
</feature>
<evidence type="ECO:0000259" key="3">
    <source>
        <dbReference type="Pfam" id="PF04195"/>
    </source>
</evidence>
<keyword evidence="5" id="KW-1185">Reference proteome</keyword>
<dbReference type="AlphaFoldDB" id="A0AAD8RZ68"/>
<feature type="region of interest" description="Disordered" evidence="2">
    <location>
        <begin position="982"/>
        <end position="1007"/>
    </location>
</feature>
<feature type="coiled-coil region" evidence="1">
    <location>
        <begin position="435"/>
        <end position="507"/>
    </location>
</feature>
<evidence type="ECO:0000313" key="5">
    <source>
        <dbReference type="Proteomes" id="UP001231189"/>
    </source>
</evidence>